<organism evidence="7 8">
    <name type="scientific">Corvus moneduloides</name>
    <name type="common">New Caledonian crow</name>
    <dbReference type="NCBI Taxonomy" id="1196302"/>
    <lineage>
        <taxon>Eukaryota</taxon>
        <taxon>Metazoa</taxon>
        <taxon>Chordata</taxon>
        <taxon>Craniata</taxon>
        <taxon>Vertebrata</taxon>
        <taxon>Euteleostomi</taxon>
        <taxon>Archelosauria</taxon>
        <taxon>Archosauria</taxon>
        <taxon>Dinosauria</taxon>
        <taxon>Saurischia</taxon>
        <taxon>Theropoda</taxon>
        <taxon>Coelurosauria</taxon>
        <taxon>Aves</taxon>
        <taxon>Neognathae</taxon>
        <taxon>Neoaves</taxon>
        <taxon>Telluraves</taxon>
        <taxon>Australaves</taxon>
        <taxon>Passeriformes</taxon>
        <taxon>Corvoidea</taxon>
        <taxon>Corvidae</taxon>
        <taxon>Corvus</taxon>
    </lineage>
</organism>
<evidence type="ECO:0000313" key="7">
    <source>
        <dbReference type="Ensembl" id="ENSCMUP00000030484.1"/>
    </source>
</evidence>
<feature type="region of interest" description="Disordered" evidence="5">
    <location>
        <begin position="1"/>
        <end position="111"/>
    </location>
</feature>
<feature type="transmembrane region" description="Helical" evidence="6">
    <location>
        <begin position="145"/>
        <end position="165"/>
    </location>
</feature>
<dbReference type="GO" id="GO:0016020">
    <property type="term" value="C:membrane"/>
    <property type="evidence" value="ECO:0007669"/>
    <property type="project" value="UniProtKB-SubCell"/>
</dbReference>
<dbReference type="AlphaFoldDB" id="A0A8U7MX05"/>
<proteinExistence type="predicted"/>
<feature type="transmembrane region" description="Helical" evidence="6">
    <location>
        <begin position="270"/>
        <end position="286"/>
    </location>
</feature>
<keyword evidence="4 6" id="KW-0472">Membrane</keyword>
<evidence type="ECO:0000256" key="3">
    <source>
        <dbReference type="ARBA" id="ARBA00022989"/>
    </source>
</evidence>
<feature type="transmembrane region" description="Helical" evidence="6">
    <location>
        <begin position="298"/>
        <end position="317"/>
    </location>
</feature>
<reference evidence="8" key="1">
    <citation type="submission" date="2019-10" db="EMBL/GenBank/DDBJ databases">
        <title>Corvus moneduloides (New Caledonian crow) genome, bCorMon1, primary haplotype.</title>
        <authorList>
            <person name="Rutz C."/>
            <person name="Fungtammasan C."/>
            <person name="Mountcastle J."/>
            <person name="Formenti G."/>
            <person name="Chow W."/>
            <person name="Howe K."/>
            <person name="Steele M.P."/>
            <person name="Fernandes J."/>
            <person name="Gilbert M.T.P."/>
            <person name="Fedrigo O."/>
            <person name="Jarvis E.D."/>
            <person name="Gemmell N."/>
        </authorList>
    </citation>
    <scope>NUCLEOTIDE SEQUENCE [LARGE SCALE GENOMIC DNA]</scope>
</reference>
<reference evidence="7" key="3">
    <citation type="submission" date="2025-09" db="UniProtKB">
        <authorList>
            <consortium name="Ensembl"/>
        </authorList>
    </citation>
    <scope>IDENTIFICATION</scope>
</reference>
<feature type="compositionally biased region" description="Low complexity" evidence="5">
    <location>
        <begin position="26"/>
        <end position="36"/>
    </location>
</feature>
<protein>
    <submittedName>
        <fullName evidence="7">Solute carrier family 38 member 8</fullName>
    </submittedName>
</protein>
<dbReference type="Pfam" id="PF01490">
    <property type="entry name" value="Aa_trans"/>
    <property type="match status" value="1"/>
</dbReference>
<dbReference type="Proteomes" id="UP000694553">
    <property type="component" value="Unassembled WGS sequence"/>
</dbReference>
<dbReference type="PANTHER" id="PTHR22950">
    <property type="entry name" value="AMINO ACID TRANSPORTER"/>
    <property type="match status" value="1"/>
</dbReference>
<feature type="transmembrane region" description="Helical" evidence="6">
    <location>
        <begin position="372"/>
        <end position="395"/>
    </location>
</feature>
<evidence type="ECO:0000256" key="1">
    <source>
        <dbReference type="ARBA" id="ARBA00004141"/>
    </source>
</evidence>
<dbReference type="Ensembl" id="ENSCMUT00000032021.1">
    <property type="protein sequence ID" value="ENSCMUP00000030484.1"/>
    <property type="gene ID" value="ENSCMUG00000015190.2"/>
</dbReference>
<feature type="region of interest" description="Disordered" evidence="5">
    <location>
        <begin position="542"/>
        <end position="566"/>
    </location>
</feature>
<evidence type="ECO:0000256" key="4">
    <source>
        <dbReference type="ARBA" id="ARBA00023136"/>
    </source>
</evidence>
<feature type="transmembrane region" description="Helical" evidence="6">
    <location>
        <begin position="207"/>
        <end position="236"/>
    </location>
</feature>
<accession>A0A8U7MX05</accession>
<evidence type="ECO:0000256" key="5">
    <source>
        <dbReference type="SAM" id="MobiDB-lite"/>
    </source>
</evidence>
<evidence type="ECO:0000256" key="2">
    <source>
        <dbReference type="ARBA" id="ARBA00022692"/>
    </source>
</evidence>
<keyword evidence="8" id="KW-1185">Reference proteome</keyword>
<dbReference type="InterPro" id="IPR013057">
    <property type="entry name" value="AA_transpt_TM"/>
</dbReference>
<feature type="transmembrane region" description="Helical" evidence="6">
    <location>
        <begin position="337"/>
        <end position="360"/>
    </location>
</feature>
<keyword evidence="3 6" id="KW-1133">Transmembrane helix</keyword>
<dbReference type="PANTHER" id="PTHR22950:SF226">
    <property type="entry name" value="SODIUM-COUPLED NEUTRAL AMINO ACID TRANSPORTER 8-RELATED"/>
    <property type="match status" value="1"/>
</dbReference>
<reference evidence="7" key="2">
    <citation type="submission" date="2025-08" db="UniProtKB">
        <authorList>
            <consortium name="Ensembl"/>
        </authorList>
    </citation>
    <scope>IDENTIFICATION</scope>
</reference>
<feature type="transmembrane region" description="Helical" evidence="6">
    <location>
        <begin position="415"/>
        <end position="437"/>
    </location>
</feature>
<keyword evidence="2 6" id="KW-0812">Transmembrane</keyword>
<feature type="compositionally biased region" description="Gly residues" evidence="5">
    <location>
        <begin position="542"/>
        <end position="558"/>
    </location>
</feature>
<name>A0A8U7MX05_CORMO</name>
<feature type="compositionally biased region" description="Low complexity" evidence="5">
    <location>
        <begin position="63"/>
        <end position="84"/>
    </location>
</feature>
<evidence type="ECO:0000256" key="6">
    <source>
        <dbReference type="SAM" id="Phobius"/>
    </source>
</evidence>
<sequence length="613" mass="63113">MREAAQPRGGNFGDSERGTPQPTCPGPALGAEGAAAFCRSAPRAGDAGRGRPWVSSCQGVPTAASRPSPGAPSPLLAGAGGPRSPALPAPAPAGPCRGAALPRPPGTALPGRAAMERAAGEGRPLLPAAGGSAGLSSPELSSAGAVFILLKSALGAGLLSFPWAFGRAGGAVPALLVELGSLVFLVSGLAVLGYAAALSAQPTYQGVVRAVCGAAVGKLCEVCFLLNLFMISVALLRVVGDQLEKLCDSLYLNGTLSGAPQLPPWYVDQRFTLSALCVLVIFPLSVPREIGFQKYSSILGTLAACYLTLVIILKYYLQAESLSLNEPPQPSRSSSWTSIFSVIPTICFGFQCHEACVAIYSSMRNQSFSHWIAVSVLSMLICLLIYSLTGLYGYLTFGEAVASDVLMSYPGNDPVVIIARLLFGVSIVTIYPIVVLLGRAVPRVHDWDLQPWATQKVSVCVFSSGGGKGRGRGRVWYPMGHGPGRSLGVTLVKVGTLQRGGFGYGGKCSTGSVPRNVPGYQGCVQASRRYPSDFRGRRVGFGGTGAPGGGWGGGQVGGHRGRVPQDRRPSGVQCLLCQGGVSPSPLLSGGAGAQQQPVSGGPDMVVVSFGLCA</sequence>
<feature type="transmembrane region" description="Helical" evidence="6">
    <location>
        <begin position="171"/>
        <end position="195"/>
    </location>
</feature>
<comment type="subcellular location">
    <subcellularLocation>
        <location evidence="1">Membrane</location>
        <topology evidence="1">Multi-pass membrane protein</topology>
    </subcellularLocation>
</comment>
<dbReference type="GO" id="GO:0015179">
    <property type="term" value="F:L-amino acid transmembrane transporter activity"/>
    <property type="evidence" value="ECO:0007669"/>
    <property type="project" value="TreeGrafter"/>
</dbReference>
<gene>
    <name evidence="7" type="primary">SLC38A8</name>
</gene>
<evidence type="ECO:0000313" key="8">
    <source>
        <dbReference type="Proteomes" id="UP000694553"/>
    </source>
</evidence>